<evidence type="ECO:0000313" key="1">
    <source>
        <dbReference type="EMBL" id="QDV23872.1"/>
    </source>
</evidence>
<dbReference type="Pfam" id="PF06224">
    <property type="entry name" value="AlkZ-like"/>
    <property type="match status" value="1"/>
</dbReference>
<dbReference type="Proteomes" id="UP000318017">
    <property type="component" value="Chromosome"/>
</dbReference>
<protein>
    <recommendedName>
        <fullName evidence="3">Winged helix DNA-binding domain-containing protein</fullName>
    </recommendedName>
</protein>
<dbReference type="PANTHER" id="PTHR30528:SF0">
    <property type="entry name" value="CYTOPLASMIC PROTEIN"/>
    <property type="match status" value="1"/>
</dbReference>
<sequence length="416" mass="47213">MGLPIVVRAGSLVIAGFMKETLSIKQARKLVLLSQGLPPTKQAGSAIAATLSAIEQLGYIQIDTISVVQRAHHHTLWNRNPRYKASQLDQLLSDKQVFEYWSHAAAYLPMRDYRFSLPRKHALASGKQRHWYKCDKRMLDLVLRRIAKEGPLMARDFEHTGKRIGEWKSKPAKQALEYLFMQGELMVATRVNFHKVYDLTERVLPAGLNTTFPASEEYARFLIAQYLRANGLGQPAEIAYLRTETKPLVTEALADMVSTGELLQVGVAGKPYYALPASLDLLSKPLARSKLKILSPFDNLVIQRQRMKGLFGFDYLIECYVPEPKRRYGYFSLPILWDGKLVARMDCRTDRSDSLLHLQHLALEPGLSGTDAMFLALRKELQPFLQFNDCDAVRVHRTTPASAKPELQKLLNTFTR</sequence>
<dbReference type="AlphaFoldDB" id="A0A518G5L3"/>
<dbReference type="InterPro" id="IPR009351">
    <property type="entry name" value="AlkZ-like"/>
</dbReference>
<dbReference type="KEGG" id="ahel:Q31a_21810"/>
<proteinExistence type="predicted"/>
<name>A0A518G5L3_9BACT</name>
<reference evidence="1 2" key="1">
    <citation type="submission" date="2019-02" db="EMBL/GenBank/DDBJ databases">
        <title>Deep-cultivation of Planctomycetes and their phenomic and genomic characterization uncovers novel biology.</title>
        <authorList>
            <person name="Wiegand S."/>
            <person name="Jogler M."/>
            <person name="Boedeker C."/>
            <person name="Pinto D."/>
            <person name="Vollmers J."/>
            <person name="Rivas-Marin E."/>
            <person name="Kohn T."/>
            <person name="Peeters S.H."/>
            <person name="Heuer A."/>
            <person name="Rast P."/>
            <person name="Oberbeckmann S."/>
            <person name="Bunk B."/>
            <person name="Jeske O."/>
            <person name="Meyerdierks A."/>
            <person name="Storesund J.E."/>
            <person name="Kallscheuer N."/>
            <person name="Luecker S."/>
            <person name="Lage O.M."/>
            <person name="Pohl T."/>
            <person name="Merkel B.J."/>
            <person name="Hornburger P."/>
            <person name="Mueller R.-W."/>
            <person name="Bruemmer F."/>
            <person name="Labrenz M."/>
            <person name="Spormann A.M."/>
            <person name="Op den Camp H."/>
            <person name="Overmann J."/>
            <person name="Amann R."/>
            <person name="Jetten M.S.M."/>
            <person name="Mascher T."/>
            <person name="Medema M.H."/>
            <person name="Devos D.P."/>
            <person name="Kaster A.-K."/>
            <person name="Ovreas L."/>
            <person name="Rohde M."/>
            <person name="Galperin M.Y."/>
            <person name="Jogler C."/>
        </authorList>
    </citation>
    <scope>NUCLEOTIDE SEQUENCE [LARGE SCALE GENOMIC DNA]</scope>
    <source>
        <strain evidence="1 2">Q31a</strain>
    </source>
</reference>
<gene>
    <name evidence="1" type="ORF">Q31a_21810</name>
</gene>
<keyword evidence="2" id="KW-1185">Reference proteome</keyword>
<organism evidence="1 2">
    <name type="scientific">Aureliella helgolandensis</name>
    <dbReference type="NCBI Taxonomy" id="2527968"/>
    <lineage>
        <taxon>Bacteria</taxon>
        <taxon>Pseudomonadati</taxon>
        <taxon>Planctomycetota</taxon>
        <taxon>Planctomycetia</taxon>
        <taxon>Pirellulales</taxon>
        <taxon>Pirellulaceae</taxon>
        <taxon>Aureliella</taxon>
    </lineage>
</organism>
<accession>A0A518G5L3</accession>
<dbReference type="PANTHER" id="PTHR30528">
    <property type="entry name" value="CYTOPLASMIC PROTEIN"/>
    <property type="match status" value="1"/>
</dbReference>
<evidence type="ECO:0000313" key="2">
    <source>
        <dbReference type="Proteomes" id="UP000318017"/>
    </source>
</evidence>
<evidence type="ECO:0008006" key="3">
    <source>
        <dbReference type="Google" id="ProtNLM"/>
    </source>
</evidence>
<dbReference type="EMBL" id="CP036298">
    <property type="protein sequence ID" value="QDV23872.1"/>
    <property type="molecule type" value="Genomic_DNA"/>
</dbReference>